<feature type="compositionally biased region" description="Basic and acidic residues" evidence="9">
    <location>
        <begin position="116"/>
        <end position="132"/>
    </location>
</feature>
<evidence type="ECO:0000256" key="5">
    <source>
        <dbReference type="ARBA" id="ARBA00023159"/>
    </source>
</evidence>
<protein>
    <recommendedName>
        <fullName evidence="3 8">Mediator of RNA polymerase II transcription subunit 31</fullName>
    </recommendedName>
</protein>
<dbReference type="Pfam" id="PF05669">
    <property type="entry name" value="Med31"/>
    <property type="match status" value="1"/>
</dbReference>
<dbReference type="EMBL" id="JAEUBG010000855">
    <property type="protein sequence ID" value="KAH3687403.1"/>
    <property type="molecule type" value="Genomic_DNA"/>
</dbReference>
<evidence type="ECO:0000256" key="4">
    <source>
        <dbReference type="ARBA" id="ARBA00023015"/>
    </source>
</evidence>
<organism evidence="10 11">
    <name type="scientific">Wickerhamomyces pijperi</name>
    <name type="common">Yeast</name>
    <name type="synonym">Pichia pijperi</name>
    <dbReference type="NCBI Taxonomy" id="599730"/>
    <lineage>
        <taxon>Eukaryota</taxon>
        <taxon>Fungi</taxon>
        <taxon>Dikarya</taxon>
        <taxon>Ascomycota</taxon>
        <taxon>Saccharomycotina</taxon>
        <taxon>Saccharomycetes</taxon>
        <taxon>Phaffomycetales</taxon>
        <taxon>Wickerhamomycetaceae</taxon>
        <taxon>Wickerhamomyces</taxon>
    </lineage>
</organism>
<dbReference type="Gene3D" id="1.10.10.1340">
    <property type="entry name" value="Mediator of RNA polymerase II, submodule Med31 (Soh1)"/>
    <property type="match status" value="1"/>
</dbReference>
<feature type="compositionally biased region" description="Polar residues" evidence="9">
    <location>
        <begin position="137"/>
        <end position="158"/>
    </location>
</feature>
<reference evidence="10" key="1">
    <citation type="journal article" date="2021" name="Open Biol.">
        <title>Shared evolutionary footprints suggest mitochondrial oxidative damage underlies multiple complex I losses in fungi.</title>
        <authorList>
            <person name="Schikora-Tamarit M.A."/>
            <person name="Marcet-Houben M."/>
            <person name="Nosek J."/>
            <person name="Gabaldon T."/>
        </authorList>
    </citation>
    <scope>NUCLEOTIDE SEQUENCE</scope>
    <source>
        <strain evidence="10">CBS2887</strain>
    </source>
</reference>
<dbReference type="Proteomes" id="UP000774326">
    <property type="component" value="Unassembled WGS sequence"/>
</dbReference>
<evidence type="ECO:0000313" key="11">
    <source>
        <dbReference type="Proteomes" id="UP000774326"/>
    </source>
</evidence>
<dbReference type="GO" id="GO:0003712">
    <property type="term" value="F:transcription coregulator activity"/>
    <property type="evidence" value="ECO:0007669"/>
    <property type="project" value="InterPro"/>
</dbReference>
<evidence type="ECO:0000256" key="8">
    <source>
        <dbReference type="RuleBase" id="RU364129"/>
    </source>
</evidence>
<comment type="caution">
    <text evidence="10">The sequence shown here is derived from an EMBL/GenBank/DDBJ whole genome shotgun (WGS) entry which is preliminary data.</text>
</comment>
<evidence type="ECO:0000256" key="1">
    <source>
        <dbReference type="ARBA" id="ARBA00004123"/>
    </source>
</evidence>
<comment type="function">
    <text evidence="8">Component of the Mediator complex, a coactivator involved in the regulated transcription of nearly all RNA polymerase II-dependent genes. Mediator functions as a bridge to convey information from gene-specific regulatory proteins to the basal RNA polymerase II transcription machinery. Mediator is recruited to promoters by direct interactions with regulatory proteins and serves as a scaffold for the assembly of a functional preinitiation complex with RNA polymerase II and the general transcription factors.</text>
</comment>
<proteinExistence type="inferred from homology"/>
<reference evidence="10" key="2">
    <citation type="submission" date="2021-01" db="EMBL/GenBank/DDBJ databases">
        <authorList>
            <person name="Schikora-Tamarit M.A."/>
        </authorList>
    </citation>
    <scope>NUCLEOTIDE SEQUENCE</scope>
    <source>
        <strain evidence="10">CBS2887</strain>
    </source>
</reference>
<comment type="subunit">
    <text evidence="8">Component of the Mediator complex.</text>
</comment>
<keyword evidence="7 8" id="KW-0539">Nucleus</keyword>
<dbReference type="PANTHER" id="PTHR13186">
    <property type="entry name" value="MEDIATOR OF RNA POLYMERASE II TRANSCRIPTION SUBUNIT 31"/>
    <property type="match status" value="1"/>
</dbReference>
<comment type="subcellular location">
    <subcellularLocation>
        <location evidence="1 8">Nucleus</location>
    </subcellularLocation>
</comment>
<dbReference type="GO" id="GO:0016592">
    <property type="term" value="C:mediator complex"/>
    <property type="evidence" value="ECO:0007669"/>
    <property type="project" value="InterPro"/>
</dbReference>
<evidence type="ECO:0000256" key="9">
    <source>
        <dbReference type="SAM" id="MobiDB-lite"/>
    </source>
</evidence>
<keyword evidence="5 8" id="KW-0010">Activator</keyword>
<evidence type="ECO:0000256" key="3">
    <source>
        <dbReference type="ARBA" id="ARBA00019660"/>
    </source>
</evidence>
<gene>
    <name evidence="10" type="ORF">WICPIJ_001616</name>
</gene>
<keyword evidence="11" id="KW-1185">Reference proteome</keyword>
<dbReference type="OrthoDB" id="10257739at2759"/>
<evidence type="ECO:0000256" key="7">
    <source>
        <dbReference type="ARBA" id="ARBA00023242"/>
    </source>
</evidence>
<dbReference type="AlphaFoldDB" id="A0A9P8QBA9"/>
<evidence type="ECO:0000256" key="6">
    <source>
        <dbReference type="ARBA" id="ARBA00023163"/>
    </source>
</evidence>
<evidence type="ECO:0000256" key="2">
    <source>
        <dbReference type="ARBA" id="ARBA00006378"/>
    </source>
</evidence>
<sequence length="158" mass="18455">MEESSLPTRWEIELEFIQSLANLQYVNYLAQNRHLEDPKFINYLRYLTYWKKPEYSRHLVYPNCLHILDLLLESKSFRQRIMRVDAMGLIMNEMVERWKLPHDMFTDSPPVVPVQRETKQEEADGGHVKEESAGLQGETTPTAGAIPVQSNNNNSNFS</sequence>
<comment type="similarity">
    <text evidence="2 8">Belongs to the Mediator complex subunit 31 family.</text>
</comment>
<evidence type="ECO:0000313" key="10">
    <source>
        <dbReference type="EMBL" id="KAH3687403.1"/>
    </source>
</evidence>
<keyword evidence="6 8" id="KW-0804">Transcription</keyword>
<dbReference type="GO" id="GO:0006355">
    <property type="term" value="P:regulation of DNA-templated transcription"/>
    <property type="evidence" value="ECO:0007669"/>
    <property type="project" value="InterPro"/>
</dbReference>
<dbReference type="InterPro" id="IPR008831">
    <property type="entry name" value="Mediator_Med31"/>
</dbReference>
<keyword evidence="4 8" id="KW-0805">Transcription regulation</keyword>
<dbReference type="InterPro" id="IPR038089">
    <property type="entry name" value="Med31_sf"/>
</dbReference>
<name>A0A9P8QBA9_WICPI</name>
<accession>A0A9P8QBA9</accession>
<feature type="region of interest" description="Disordered" evidence="9">
    <location>
        <begin position="116"/>
        <end position="158"/>
    </location>
</feature>